<dbReference type="GO" id="GO:0036297">
    <property type="term" value="P:interstrand cross-link repair"/>
    <property type="evidence" value="ECO:0007669"/>
    <property type="project" value="InterPro"/>
</dbReference>
<dbReference type="GO" id="GO:1905168">
    <property type="term" value="P:positive regulation of double-strand break repair via homologous recombination"/>
    <property type="evidence" value="ECO:0007669"/>
    <property type="project" value="TreeGrafter"/>
</dbReference>
<proteinExistence type="predicted"/>
<accession>A0AAV2JZX4</accession>
<gene>
    <name evidence="2" type="ORF">KC01_LOCUS12866</name>
</gene>
<evidence type="ECO:0000313" key="3">
    <source>
        <dbReference type="Proteomes" id="UP001497482"/>
    </source>
</evidence>
<dbReference type="AlphaFoldDB" id="A0AAV2JZX4"/>
<evidence type="ECO:0000256" key="1">
    <source>
        <dbReference type="SAM" id="MobiDB-lite"/>
    </source>
</evidence>
<protein>
    <submittedName>
        <fullName evidence="2">Uncharacterized protein</fullName>
    </submittedName>
</protein>
<feature type="compositionally biased region" description="Low complexity" evidence="1">
    <location>
        <begin position="209"/>
        <end position="218"/>
    </location>
</feature>
<organism evidence="2 3">
    <name type="scientific">Knipowitschia caucasica</name>
    <name type="common">Caucasian dwarf goby</name>
    <name type="synonym">Pomatoschistus caucasicus</name>
    <dbReference type="NCBI Taxonomy" id="637954"/>
    <lineage>
        <taxon>Eukaryota</taxon>
        <taxon>Metazoa</taxon>
        <taxon>Chordata</taxon>
        <taxon>Craniata</taxon>
        <taxon>Vertebrata</taxon>
        <taxon>Euteleostomi</taxon>
        <taxon>Actinopterygii</taxon>
        <taxon>Neopterygii</taxon>
        <taxon>Teleostei</taxon>
        <taxon>Neoteleostei</taxon>
        <taxon>Acanthomorphata</taxon>
        <taxon>Gobiaria</taxon>
        <taxon>Gobiiformes</taxon>
        <taxon>Gobioidei</taxon>
        <taxon>Gobiidae</taxon>
        <taxon>Gobiinae</taxon>
        <taxon>Knipowitschia</taxon>
    </lineage>
</organism>
<dbReference type="Proteomes" id="UP001497482">
    <property type="component" value="Chromosome 15"/>
</dbReference>
<sequence>MSVQSGNILSLLLQSDAPSQPLGSFLITDLCGVSFSNLQANELKKPLCAQPENNAFTIEALESRLVSGLTVLKELQREEITKERVIQQSLQSLTGDTKRQGAGLTPFEQECLVSLWDVDETKDEIEDDKMQDIITVSSNPRVDKLWHRVKEDRLVVGVILTTDNSEPMSGVSLFILTEMGQSSAPGAVQTQSQVFWLSTLGPSPPTPTSPSSCTAPAAKRSRQQRSAQTSHDLNTGRLAVTALAALTPLLNSGRVKCHVMLHYVPTQDTFGPASDSTPTTLHCGQLKLQLHGHLQTQLLSRPKLKTDENQEDFLALMALLDHWTFHIDSPDYSLGDIAGQIEKRVGCERIEVSPQHLLINSVGPSAPTLLCWHQITPFQAELSVHSSELQMLQFLDLLLAYLPESCTVEPVKATRGRSTHIFPLSLEREITSLRDCASAMLSKEKDDDNDTRMSSFIAPDPRCGEALQRCRDDWQRDVERSKRNLCPLVDVQRYRVWTESLFKQQLGGDLAALIETQKT</sequence>
<dbReference type="InterPro" id="IPR033333">
    <property type="entry name" value="FANCB"/>
</dbReference>
<dbReference type="GO" id="GO:0043240">
    <property type="term" value="C:Fanconi anaemia nuclear complex"/>
    <property type="evidence" value="ECO:0007669"/>
    <property type="project" value="InterPro"/>
</dbReference>
<feature type="compositionally biased region" description="Polar residues" evidence="1">
    <location>
        <begin position="224"/>
        <end position="233"/>
    </location>
</feature>
<dbReference type="PANTHER" id="PTHR28450">
    <property type="entry name" value="FANCONI ANEMIA GROUP B PROTEIN"/>
    <property type="match status" value="1"/>
</dbReference>
<dbReference type="GO" id="GO:2000042">
    <property type="term" value="P:negative regulation of double-strand break repair via homologous recombination"/>
    <property type="evidence" value="ECO:0007669"/>
    <property type="project" value="TreeGrafter"/>
</dbReference>
<dbReference type="GO" id="GO:1990414">
    <property type="term" value="P:replication-born double-strand break repair via sister chromatid exchange"/>
    <property type="evidence" value="ECO:0007669"/>
    <property type="project" value="TreeGrafter"/>
</dbReference>
<keyword evidence="3" id="KW-1185">Reference proteome</keyword>
<reference evidence="2 3" key="1">
    <citation type="submission" date="2024-04" db="EMBL/GenBank/DDBJ databases">
        <authorList>
            <person name="Waldvogel A.-M."/>
            <person name="Schoenle A."/>
        </authorList>
    </citation>
    <scope>NUCLEOTIDE SEQUENCE [LARGE SCALE GENOMIC DNA]</scope>
</reference>
<dbReference type="EMBL" id="OZ035837">
    <property type="protein sequence ID" value="CAL1582213.1"/>
    <property type="molecule type" value="Genomic_DNA"/>
</dbReference>
<dbReference type="PANTHER" id="PTHR28450:SF1">
    <property type="entry name" value="FANCONI ANEMIA GROUP B PROTEIN"/>
    <property type="match status" value="1"/>
</dbReference>
<feature type="region of interest" description="Disordered" evidence="1">
    <location>
        <begin position="198"/>
        <end position="233"/>
    </location>
</feature>
<name>A0AAV2JZX4_KNICA</name>
<evidence type="ECO:0000313" key="2">
    <source>
        <dbReference type="EMBL" id="CAL1582213.1"/>
    </source>
</evidence>